<dbReference type="EMBL" id="BPRC01000017">
    <property type="protein sequence ID" value="GJE66772.1"/>
    <property type="molecule type" value="Genomic_DNA"/>
</dbReference>
<accession>A0ABQ4UJR9</accession>
<reference evidence="1" key="2">
    <citation type="submission" date="2021-08" db="EMBL/GenBank/DDBJ databases">
        <authorList>
            <person name="Tani A."/>
            <person name="Ola A."/>
            <person name="Ogura Y."/>
            <person name="Katsura K."/>
            <person name="Hayashi T."/>
        </authorList>
    </citation>
    <scope>NUCLEOTIDE SEQUENCE</scope>
    <source>
        <strain evidence="1">NBRC 15686</strain>
    </source>
</reference>
<dbReference type="RefSeq" id="WP_238226668.1">
    <property type="nucleotide sequence ID" value="NZ_BAAADH010000016.1"/>
</dbReference>
<dbReference type="Proteomes" id="UP001055039">
    <property type="component" value="Unassembled WGS sequence"/>
</dbReference>
<sequence>MIGDRKPSLEHPLLGRITYVSRYWEGHVRLDGFETPFQLIVRAGPDGPSEKQVAAMARLASDSARIRREASAPMIEVHRESGLVPGGLGADLERIWDTLEPEQVELSNEDYYRDGRIAVLLIFGSLQEPDFAPAIETADGRFVQVLGGT</sequence>
<organism evidence="1 2">
    <name type="scientific">Methylorubrum aminovorans</name>
    <dbReference type="NCBI Taxonomy" id="269069"/>
    <lineage>
        <taxon>Bacteria</taxon>
        <taxon>Pseudomonadati</taxon>
        <taxon>Pseudomonadota</taxon>
        <taxon>Alphaproteobacteria</taxon>
        <taxon>Hyphomicrobiales</taxon>
        <taxon>Methylobacteriaceae</taxon>
        <taxon>Methylorubrum</taxon>
    </lineage>
</organism>
<keyword evidence="2" id="KW-1185">Reference proteome</keyword>
<gene>
    <name evidence="1" type="ORF">LNAOJCKE_3994</name>
</gene>
<reference evidence="1" key="1">
    <citation type="journal article" date="2021" name="Front. Microbiol.">
        <title>Comprehensive Comparative Genomics and Phenotyping of Methylobacterium Species.</title>
        <authorList>
            <person name="Alessa O."/>
            <person name="Ogura Y."/>
            <person name="Fujitani Y."/>
            <person name="Takami H."/>
            <person name="Hayashi T."/>
            <person name="Sahin N."/>
            <person name="Tani A."/>
        </authorList>
    </citation>
    <scope>NUCLEOTIDE SEQUENCE</scope>
    <source>
        <strain evidence="1">NBRC 15686</strain>
    </source>
</reference>
<name>A0ABQ4UJR9_9HYPH</name>
<evidence type="ECO:0000313" key="2">
    <source>
        <dbReference type="Proteomes" id="UP001055039"/>
    </source>
</evidence>
<protein>
    <submittedName>
        <fullName evidence="1">Uncharacterized protein</fullName>
    </submittedName>
</protein>
<comment type="caution">
    <text evidence="1">The sequence shown here is derived from an EMBL/GenBank/DDBJ whole genome shotgun (WGS) entry which is preliminary data.</text>
</comment>
<evidence type="ECO:0000313" key="1">
    <source>
        <dbReference type="EMBL" id="GJE66772.1"/>
    </source>
</evidence>
<proteinExistence type="predicted"/>